<dbReference type="Proteomes" id="UP000249390">
    <property type="component" value="Unassembled WGS sequence"/>
</dbReference>
<comment type="caution">
    <text evidence="1">The sequence shown here is derived from an EMBL/GenBank/DDBJ whole genome shotgun (WGS) entry which is preliminary data.</text>
</comment>
<reference evidence="1 2" key="1">
    <citation type="submission" date="2018-06" db="EMBL/GenBank/DDBJ databases">
        <title>The Genome of Cuscuta australis (Dodder) Provides Insight into the Evolution of Plant Parasitism.</title>
        <authorList>
            <person name="Liu H."/>
        </authorList>
    </citation>
    <scope>NUCLEOTIDE SEQUENCE [LARGE SCALE GENOMIC DNA]</scope>
    <source>
        <strain evidence="2">cv. Yunnan</strain>
        <tissue evidence="1">Vines</tissue>
    </source>
</reference>
<evidence type="ECO:0000313" key="1">
    <source>
        <dbReference type="EMBL" id="RAL46298.1"/>
    </source>
</evidence>
<name>A0A328DNR7_9ASTE</name>
<sequence length="248" mass="27350">MANRDIQHLQATMDNLDLGEEDIGISFEADSGIHTNLGDDQTWSIVGRLLTDKPIKFDIFKNVFASVWKPAIVVRPEVAADWAREVCGVRTSRDVHGGTMKARNQACWELKVVRPEVAADWAREVCGVRTSRDVHGGTMVMSEGSGLQQLNRSDLLRCFVDAPMFEQDGSTSVAAALLDGVIGGFNKLITCPLVPRYVETLAIKEALSWLKEKNIHDVAVFSDCVQAVHALKNDVIEARSYLNGKELV</sequence>
<dbReference type="AlphaFoldDB" id="A0A328DNR7"/>
<accession>A0A328DNR7</accession>
<dbReference type="EMBL" id="NQVE01000123">
    <property type="protein sequence ID" value="RAL46298.1"/>
    <property type="molecule type" value="Genomic_DNA"/>
</dbReference>
<protein>
    <recommendedName>
        <fullName evidence="3">RNase H type-1 domain-containing protein</fullName>
    </recommendedName>
</protein>
<proteinExistence type="predicted"/>
<evidence type="ECO:0008006" key="3">
    <source>
        <dbReference type="Google" id="ProtNLM"/>
    </source>
</evidence>
<organism evidence="1 2">
    <name type="scientific">Cuscuta australis</name>
    <dbReference type="NCBI Taxonomy" id="267555"/>
    <lineage>
        <taxon>Eukaryota</taxon>
        <taxon>Viridiplantae</taxon>
        <taxon>Streptophyta</taxon>
        <taxon>Embryophyta</taxon>
        <taxon>Tracheophyta</taxon>
        <taxon>Spermatophyta</taxon>
        <taxon>Magnoliopsida</taxon>
        <taxon>eudicotyledons</taxon>
        <taxon>Gunneridae</taxon>
        <taxon>Pentapetalae</taxon>
        <taxon>asterids</taxon>
        <taxon>lamiids</taxon>
        <taxon>Solanales</taxon>
        <taxon>Convolvulaceae</taxon>
        <taxon>Cuscuteae</taxon>
        <taxon>Cuscuta</taxon>
        <taxon>Cuscuta subgen. Grammica</taxon>
        <taxon>Cuscuta sect. Cleistogrammica</taxon>
    </lineage>
</organism>
<gene>
    <name evidence="1" type="ORF">DM860_015291</name>
</gene>
<evidence type="ECO:0000313" key="2">
    <source>
        <dbReference type="Proteomes" id="UP000249390"/>
    </source>
</evidence>
<keyword evidence="2" id="KW-1185">Reference proteome</keyword>